<organism evidence="2 3">
    <name type="scientific">Neocucurbitaria cava</name>
    <dbReference type="NCBI Taxonomy" id="798079"/>
    <lineage>
        <taxon>Eukaryota</taxon>
        <taxon>Fungi</taxon>
        <taxon>Dikarya</taxon>
        <taxon>Ascomycota</taxon>
        <taxon>Pezizomycotina</taxon>
        <taxon>Dothideomycetes</taxon>
        <taxon>Pleosporomycetidae</taxon>
        <taxon>Pleosporales</taxon>
        <taxon>Pleosporineae</taxon>
        <taxon>Cucurbitariaceae</taxon>
        <taxon>Neocucurbitaria</taxon>
    </lineage>
</organism>
<evidence type="ECO:0000313" key="3">
    <source>
        <dbReference type="Proteomes" id="UP001140560"/>
    </source>
</evidence>
<sequence>MAPRRGGGSGGGGSISTCPGAFSETYSQVNLANIVLFFVITLGISIALCSIRKKSGAGKKILGIPYIIALFLFLISYALDLISLVLQECDATTNNDTYFSIYIATNVFWYLAFWLLLFIVVYVLNTMLRQHLGGATRVFNIVYLAIVGVMFALTAVQIGISSYNLWTQTDAGYDSNSEMIVRPAEELRIAYNVLYLLSVLASGALALMTVFALRSRRHAAGDLLGWIIALYVVMLVWCIIGVVFAASFLQDKELTYTTTQALSWIYNLFQALTFIFLLCIAKHVAWTKSAETTTAPNSVYAPVAVQQQPAYMPAAYPQQQQYAYNGNNINGQQQYHHYNQAPVYNGQGGAAPLR</sequence>
<protein>
    <recommendedName>
        <fullName evidence="4">Chitin synthase export chaperone</fullName>
    </recommendedName>
</protein>
<dbReference type="AlphaFoldDB" id="A0A9W8YEY8"/>
<feature type="transmembrane region" description="Helical" evidence="1">
    <location>
        <begin position="63"/>
        <end position="87"/>
    </location>
</feature>
<feature type="transmembrane region" description="Helical" evidence="1">
    <location>
        <begin position="223"/>
        <end position="249"/>
    </location>
</feature>
<keyword evidence="3" id="KW-1185">Reference proteome</keyword>
<comment type="caution">
    <text evidence="2">The sequence shown here is derived from an EMBL/GenBank/DDBJ whole genome shotgun (WGS) entry which is preliminary data.</text>
</comment>
<keyword evidence="1" id="KW-0472">Membrane</keyword>
<evidence type="ECO:0008006" key="4">
    <source>
        <dbReference type="Google" id="ProtNLM"/>
    </source>
</evidence>
<evidence type="ECO:0000313" key="2">
    <source>
        <dbReference type="EMBL" id="KAJ4375161.1"/>
    </source>
</evidence>
<proteinExistence type="predicted"/>
<evidence type="ECO:0000256" key="1">
    <source>
        <dbReference type="SAM" id="Phobius"/>
    </source>
</evidence>
<dbReference type="Proteomes" id="UP001140560">
    <property type="component" value="Unassembled WGS sequence"/>
</dbReference>
<reference evidence="2" key="1">
    <citation type="submission" date="2022-10" db="EMBL/GenBank/DDBJ databases">
        <title>Tapping the CABI collections for fungal endophytes: first genome assemblies for Collariella, Neodidymelliopsis, Ascochyta clinopodiicola, Didymella pomorum, Didymosphaeria variabile, Neocosmospora piperis and Neocucurbitaria cava.</title>
        <authorList>
            <person name="Hill R."/>
        </authorList>
    </citation>
    <scope>NUCLEOTIDE SEQUENCE</scope>
    <source>
        <strain evidence="2">IMI 356814</strain>
    </source>
</reference>
<feature type="transmembrane region" description="Helical" evidence="1">
    <location>
        <begin position="31"/>
        <end position="51"/>
    </location>
</feature>
<feature type="transmembrane region" description="Helical" evidence="1">
    <location>
        <begin position="189"/>
        <end position="211"/>
    </location>
</feature>
<gene>
    <name evidence="2" type="ORF">N0V83_002245</name>
</gene>
<name>A0A9W8YEY8_9PLEO</name>
<accession>A0A9W8YEY8</accession>
<keyword evidence="1" id="KW-0812">Transmembrane</keyword>
<dbReference type="EMBL" id="JAPEUY010000003">
    <property type="protein sequence ID" value="KAJ4375161.1"/>
    <property type="molecule type" value="Genomic_DNA"/>
</dbReference>
<feature type="transmembrane region" description="Helical" evidence="1">
    <location>
        <begin position="107"/>
        <end position="128"/>
    </location>
</feature>
<feature type="transmembrane region" description="Helical" evidence="1">
    <location>
        <begin position="140"/>
        <end position="160"/>
    </location>
</feature>
<dbReference type="OrthoDB" id="3783050at2759"/>
<keyword evidence="1" id="KW-1133">Transmembrane helix</keyword>
<feature type="transmembrane region" description="Helical" evidence="1">
    <location>
        <begin position="261"/>
        <end position="281"/>
    </location>
</feature>